<evidence type="ECO:0000256" key="4">
    <source>
        <dbReference type="ARBA" id="ARBA00022989"/>
    </source>
</evidence>
<comment type="subcellular location">
    <subcellularLocation>
        <location evidence="1">Cell membrane</location>
        <topology evidence="1">Multi-pass membrane protein</topology>
    </subcellularLocation>
</comment>
<dbReference type="GO" id="GO:0005886">
    <property type="term" value="C:plasma membrane"/>
    <property type="evidence" value="ECO:0007669"/>
    <property type="project" value="UniProtKB-SubCell"/>
</dbReference>
<dbReference type="PANTHER" id="PTHR35007">
    <property type="entry name" value="INTEGRAL MEMBRANE PROTEIN-RELATED"/>
    <property type="match status" value="1"/>
</dbReference>
<gene>
    <name evidence="8" type="ORF">SAMN05216529_10823</name>
</gene>
<dbReference type="InterPro" id="IPR018076">
    <property type="entry name" value="T2SS_GspF_dom"/>
</dbReference>
<keyword evidence="9" id="KW-1185">Reference proteome</keyword>
<proteinExistence type="predicted"/>
<evidence type="ECO:0000313" key="8">
    <source>
        <dbReference type="EMBL" id="SUQ14798.1"/>
    </source>
</evidence>
<keyword evidence="2" id="KW-1003">Cell membrane</keyword>
<organism evidence="8 9">
    <name type="scientific">Faecalicatena contorta</name>
    <dbReference type="NCBI Taxonomy" id="39482"/>
    <lineage>
        <taxon>Bacteria</taxon>
        <taxon>Bacillati</taxon>
        <taxon>Bacillota</taxon>
        <taxon>Clostridia</taxon>
        <taxon>Lachnospirales</taxon>
        <taxon>Lachnospiraceae</taxon>
        <taxon>Faecalicatena</taxon>
    </lineage>
</organism>
<evidence type="ECO:0000256" key="3">
    <source>
        <dbReference type="ARBA" id="ARBA00022692"/>
    </source>
</evidence>
<dbReference type="EMBL" id="UHJJ01000008">
    <property type="protein sequence ID" value="SUQ14798.1"/>
    <property type="molecule type" value="Genomic_DNA"/>
</dbReference>
<keyword evidence="3 6" id="KW-0812">Transmembrane</keyword>
<feature type="transmembrane region" description="Helical" evidence="6">
    <location>
        <begin position="174"/>
        <end position="192"/>
    </location>
</feature>
<dbReference type="Pfam" id="PF00482">
    <property type="entry name" value="T2SSF"/>
    <property type="match status" value="1"/>
</dbReference>
<dbReference type="AlphaFoldDB" id="A0A315ZV57"/>
<evidence type="ECO:0000256" key="1">
    <source>
        <dbReference type="ARBA" id="ARBA00004651"/>
    </source>
</evidence>
<protein>
    <submittedName>
        <fullName evidence="8">Tight adherence protein B</fullName>
    </submittedName>
</protein>
<keyword evidence="4 6" id="KW-1133">Transmembrane helix</keyword>
<evidence type="ECO:0000259" key="7">
    <source>
        <dbReference type="Pfam" id="PF00482"/>
    </source>
</evidence>
<sequence length="231" mass="26165">MAAVKGTVLTGTAGYLFYDTWIVILLVLPSLYFYLQAWQEEQCRKKEEEFREQFKEVIKAMAAALNVGYSVENAVREAAKDMKVLFKKDARIRKEFAAMIHQLDMNQTVEQVMTGFADRVSQKDVHNFVTVFTAAKRAGGDSIAIIRNAVKDISEKIEVEKEIQTLLSAKKLEFKIMCVIPFAILLYMRLAFPEFMSVLYGNLLGAVMMTGCLCVYAAAYRIGKKLVEIEV</sequence>
<name>A0A315ZV57_9FIRM</name>
<evidence type="ECO:0000313" key="9">
    <source>
        <dbReference type="Proteomes" id="UP000254051"/>
    </source>
</evidence>
<feature type="transmembrane region" description="Helical" evidence="6">
    <location>
        <begin position="198"/>
        <end position="219"/>
    </location>
</feature>
<accession>A0A315ZV57</accession>
<feature type="transmembrane region" description="Helical" evidence="6">
    <location>
        <begin position="15"/>
        <end position="35"/>
    </location>
</feature>
<evidence type="ECO:0000256" key="2">
    <source>
        <dbReference type="ARBA" id="ARBA00022475"/>
    </source>
</evidence>
<evidence type="ECO:0000256" key="5">
    <source>
        <dbReference type="ARBA" id="ARBA00023136"/>
    </source>
</evidence>
<dbReference type="Proteomes" id="UP000254051">
    <property type="component" value="Unassembled WGS sequence"/>
</dbReference>
<evidence type="ECO:0000256" key="6">
    <source>
        <dbReference type="SAM" id="Phobius"/>
    </source>
</evidence>
<dbReference type="PANTHER" id="PTHR35007:SF1">
    <property type="entry name" value="PILUS ASSEMBLY PROTEIN"/>
    <property type="match status" value="1"/>
</dbReference>
<keyword evidence="5 6" id="KW-0472">Membrane</keyword>
<feature type="domain" description="Type II secretion system protein GspF" evidence="7">
    <location>
        <begin position="59"/>
        <end position="188"/>
    </location>
</feature>
<reference evidence="9" key="1">
    <citation type="submission" date="2017-07" db="EMBL/GenBank/DDBJ databases">
        <authorList>
            <person name="Varghese N."/>
            <person name="Submissions S."/>
        </authorList>
    </citation>
    <scope>NUCLEOTIDE SEQUENCE [LARGE SCALE GENOMIC DNA]</scope>
    <source>
        <strain evidence="9">NLAE-zl-C134</strain>
    </source>
</reference>